<dbReference type="Proteomes" id="UP000501452">
    <property type="component" value="Chromosome"/>
</dbReference>
<dbReference type="InterPro" id="IPR011055">
    <property type="entry name" value="Dup_hybrid_motif"/>
</dbReference>
<gene>
    <name evidence="3" type="ORF">GBA63_03075</name>
</gene>
<keyword evidence="4" id="KW-1185">Reference proteome</keyword>
<evidence type="ECO:0000313" key="3">
    <source>
        <dbReference type="EMBL" id="QIN81730.1"/>
    </source>
</evidence>
<dbReference type="AlphaFoldDB" id="A0A6G8Q5J7"/>
<name>A0A6G8Q5J7_9ACTN</name>
<evidence type="ECO:0000313" key="4">
    <source>
        <dbReference type="Proteomes" id="UP000501452"/>
    </source>
</evidence>
<dbReference type="Pfam" id="PF01551">
    <property type="entry name" value="Peptidase_M23"/>
    <property type="match status" value="1"/>
</dbReference>
<feature type="region of interest" description="Disordered" evidence="1">
    <location>
        <begin position="27"/>
        <end position="47"/>
    </location>
</feature>
<dbReference type="CDD" id="cd12797">
    <property type="entry name" value="M23_peptidase"/>
    <property type="match status" value="1"/>
</dbReference>
<feature type="domain" description="M23ase beta-sheet core" evidence="2">
    <location>
        <begin position="315"/>
        <end position="409"/>
    </location>
</feature>
<feature type="region of interest" description="Disordered" evidence="1">
    <location>
        <begin position="220"/>
        <end position="243"/>
    </location>
</feature>
<dbReference type="Gene3D" id="2.70.70.10">
    <property type="entry name" value="Glucose Permease (Domain IIA)"/>
    <property type="match status" value="1"/>
</dbReference>
<sequence length="471" mass="51186">MRNHHNILGFVLLTLAAVMGVVGPGSGAEARQADGAPPTEKTGGEAVGASVVHPEEWTVEREPYTFDRTYGYTLWYPDTDEAHDHGGTPALRVALAYDLEPGDIEGEVRETISAYPDLPMKRETVGVAERGYGGVAVGPIPGSTPFTEVYVPVNGRVYKINAYLKPGQEGLSAQDRDLLSGVKFEPPSRSVASLDVPAANAPETLYDAGNQRLLSREQETRAEALSFEPEQSRASTDPKAAGTGEAQISEGCWRANSDFFVQTQHGLYANSRSDDGIPTGRTVIGKPNYWGQYTHGNLGYGRCASDYYTNDKFAVDYPMNRGDALWSPFKCGRVTFAGRNESHKNYGIFVVIKSCHNKYVSMSAHLNALKRGISRGDNVSNSTVIGFAGDTGDPSIPVGRVHLHQAFYRYPKYLQDGSPYGGRGLQVVRHRFVGTSVNAKSPGIYSFGWKHDDGATCRRGIICGKGYKISN</sequence>
<evidence type="ECO:0000256" key="1">
    <source>
        <dbReference type="SAM" id="MobiDB-lite"/>
    </source>
</evidence>
<organism evidence="3 4">
    <name type="scientific">Rubrobacter tropicus</name>
    <dbReference type="NCBI Taxonomy" id="2653851"/>
    <lineage>
        <taxon>Bacteria</taxon>
        <taxon>Bacillati</taxon>
        <taxon>Actinomycetota</taxon>
        <taxon>Rubrobacteria</taxon>
        <taxon>Rubrobacterales</taxon>
        <taxon>Rubrobacteraceae</taxon>
        <taxon>Rubrobacter</taxon>
    </lineage>
</organism>
<accession>A0A6G8Q5J7</accession>
<reference evidence="3 4" key="1">
    <citation type="submission" date="2019-10" db="EMBL/GenBank/DDBJ databases">
        <title>Rubrobacter sp nov SCSIO 52090 isolated from a deep-sea sediment in the South China Sea.</title>
        <authorList>
            <person name="Chen R.W."/>
        </authorList>
    </citation>
    <scope>NUCLEOTIDE SEQUENCE [LARGE SCALE GENOMIC DNA]</scope>
    <source>
        <strain evidence="3 4">SCSIO 52909</strain>
    </source>
</reference>
<dbReference type="RefSeq" id="WP_166173400.1">
    <property type="nucleotide sequence ID" value="NZ_CP045119.1"/>
</dbReference>
<evidence type="ECO:0000259" key="2">
    <source>
        <dbReference type="Pfam" id="PF01551"/>
    </source>
</evidence>
<dbReference type="InterPro" id="IPR016047">
    <property type="entry name" value="M23ase_b-sheet_dom"/>
</dbReference>
<dbReference type="EMBL" id="CP045119">
    <property type="protein sequence ID" value="QIN81730.1"/>
    <property type="molecule type" value="Genomic_DNA"/>
</dbReference>
<dbReference type="KEGG" id="rub:GBA63_03075"/>
<proteinExistence type="predicted"/>
<dbReference type="SUPFAM" id="SSF51261">
    <property type="entry name" value="Duplicated hybrid motif"/>
    <property type="match status" value="1"/>
</dbReference>
<protein>
    <submittedName>
        <fullName evidence="3">Peptidoglycan DD-metalloendopeptidase family protein</fullName>
    </submittedName>
</protein>